<name>A0ABW7QAS4_9MICO</name>
<keyword evidence="3" id="KW-0732">Signal</keyword>
<dbReference type="PANTHER" id="PTHR43301">
    <property type="entry name" value="ARABINAN ENDO-1,5-ALPHA-L-ARABINOSIDASE"/>
    <property type="match status" value="1"/>
</dbReference>
<dbReference type="InterPro" id="IPR046780">
    <property type="entry name" value="aBig_2"/>
</dbReference>
<evidence type="ECO:0000256" key="2">
    <source>
        <dbReference type="ARBA" id="ARBA00023295"/>
    </source>
</evidence>
<dbReference type="InterPro" id="IPR023296">
    <property type="entry name" value="Glyco_hydro_beta-prop_sf"/>
</dbReference>
<feature type="chain" id="PRO_5045930965" evidence="3">
    <location>
        <begin position="37"/>
        <end position="974"/>
    </location>
</feature>
<dbReference type="PROSITE" id="PS51318">
    <property type="entry name" value="TAT"/>
    <property type="match status" value="1"/>
</dbReference>
<dbReference type="Proteomes" id="UP001610861">
    <property type="component" value="Unassembled WGS sequence"/>
</dbReference>
<feature type="signal peptide" evidence="3">
    <location>
        <begin position="1"/>
        <end position="36"/>
    </location>
</feature>
<dbReference type="Pfam" id="PF13385">
    <property type="entry name" value="Laminin_G_3"/>
    <property type="match status" value="1"/>
</dbReference>
<dbReference type="RefSeq" id="WP_397557259.1">
    <property type="nucleotide sequence ID" value="NZ_JBIQWL010000006.1"/>
</dbReference>
<dbReference type="SUPFAM" id="SSF49899">
    <property type="entry name" value="Concanavalin A-like lectins/glucanases"/>
    <property type="match status" value="1"/>
</dbReference>
<dbReference type="InterPro" id="IPR013320">
    <property type="entry name" value="ConA-like_dom_sf"/>
</dbReference>
<feature type="domain" description="Atrophied bacterial Ig" evidence="5">
    <location>
        <begin position="280"/>
        <end position="350"/>
    </location>
</feature>
<feature type="domain" description="Atrophied bacterial Ig" evidence="5">
    <location>
        <begin position="359"/>
        <end position="449"/>
    </location>
</feature>
<evidence type="ECO:0000256" key="3">
    <source>
        <dbReference type="SAM" id="SignalP"/>
    </source>
</evidence>
<dbReference type="Pfam" id="PF20578">
    <property type="entry name" value="aBig_2"/>
    <property type="match status" value="2"/>
</dbReference>
<reference evidence="6 7" key="1">
    <citation type="submission" date="2024-09" db="EMBL/GenBank/DDBJ databases">
        <authorList>
            <person name="Pan X."/>
        </authorList>
    </citation>
    <scope>NUCLEOTIDE SEQUENCE [LARGE SCALE GENOMIC DNA]</scope>
    <source>
        <strain evidence="6 7">B2969</strain>
    </source>
</reference>
<dbReference type="SUPFAM" id="SSF75005">
    <property type="entry name" value="Arabinanase/levansucrase/invertase"/>
    <property type="match status" value="1"/>
</dbReference>
<feature type="domain" description="Bacterial Ig-like" evidence="4">
    <location>
        <begin position="814"/>
        <end position="868"/>
    </location>
</feature>
<organism evidence="6 7">
    <name type="scientific">Microbacterium alkaliflavum</name>
    <dbReference type="NCBI Taxonomy" id="3248839"/>
    <lineage>
        <taxon>Bacteria</taxon>
        <taxon>Bacillati</taxon>
        <taxon>Actinomycetota</taxon>
        <taxon>Actinomycetes</taxon>
        <taxon>Micrococcales</taxon>
        <taxon>Microbacteriaceae</taxon>
        <taxon>Microbacterium</taxon>
    </lineage>
</organism>
<evidence type="ECO:0000256" key="1">
    <source>
        <dbReference type="ARBA" id="ARBA00022801"/>
    </source>
</evidence>
<keyword evidence="2" id="KW-0326">Glycosidase</keyword>
<dbReference type="EMBL" id="JBIQWL010000006">
    <property type="protein sequence ID" value="MFH8251805.1"/>
    <property type="molecule type" value="Genomic_DNA"/>
</dbReference>
<sequence length="974" mass="100755">MRARTRSRFLARGTAVATAAALALAGAVVPATMASAAISATPLIHYTFDSASGTTIADTSGNGYNATLQQTGATFQNGVLSLPGGARATGAYVDIPTTGLVGKKDLTISTWMSGKTGAANVAAAFIGAPVASGASYSSAYWLLNLTNPSGYVKSVVTNTVSATAPWGTEVGPGATNAATTGIKTPTGMSLYTTVIDGTNGQLRVYVNGALISTTAIARNVSSFGSSLVSYLGRSTYADANWSGDVDDYAVYGQALDTASVQQLFSDEAIDKAVASVTVPATATASFTLPTTAYGTQVSWASDNAAIAVSGGAASVTRPAAGQPDASVTLTATFTAGSQTRTKTFVVTVPADISADSKAQQDLDALSIRNLDDIRTNFSVSTAGSLGSTITWAVTSGAAFATLRDGVSTASKTVEVKRPAAGAAAADVVLTATATNGTATRTREFRAKVQPMPGGSDKTEAYVWAFFTGEGAGAERVSLAASKGNDALDWNTLNGGQPLFTSTQGTTGLRDPFIIRSPEGDRFYMLATDLKVDGLAGGFTTAQISGSRYIEVWESDDLVHWSDQRHVKVSSDFAGNTWAPEAYWDAELDTFVVFWASNIYPTANAADRTAVTYNRMMYATTDDFVTFSEPKVWSDVKRGTGLGLIDSTVARVGDVFYRFTKDEASMTIRQEKSTNLLATESGTLPGTTGAADQWTLVKEKVATGLPNGEPGGTYSSGEGPSIFKANDGDVNNMSWYLFIDQPDYHGGPNHYIPFGTTDIAGGDSWQPFGTKLRANLPQNSDGGKPRHGTVIPVTRAEYQKVLEAYAPAIAVTSVNAISVTTQEGVAPTLPSAQLTKKDGSQATAAVTWDAIAPAKYATAGTFTVKGVAQDASRQPVEATVTVESTLHVSATNETRCVTGKVTLTTKVANDSDKAVAIVVTTPYGTKSATLAAGAAASYAFTTRLASVSAGEVSVVATADGASKTVTAPFAARSCS</sequence>
<dbReference type="Pfam" id="PF07532">
    <property type="entry name" value="Big_4"/>
    <property type="match status" value="1"/>
</dbReference>
<dbReference type="InterPro" id="IPR050727">
    <property type="entry name" value="GH43_arabinanases"/>
</dbReference>
<dbReference type="Gene3D" id="2.60.120.200">
    <property type="match status" value="1"/>
</dbReference>
<evidence type="ECO:0000259" key="5">
    <source>
        <dbReference type="Pfam" id="PF20578"/>
    </source>
</evidence>
<protein>
    <submittedName>
        <fullName evidence="6">Immunoglobulin-like domain-containing protein</fullName>
    </submittedName>
</protein>
<dbReference type="Gene3D" id="2.115.10.20">
    <property type="entry name" value="Glycosyl hydrolase domain, family 43"/>
    <property type="match status" value="1"/>
</dbReference>
<dbReference type="CDD" id="cd08983">
    <property type="entry name" value="GH43_Bt3655-like"/>
    <property type="match status" value="1"/>
</dbReference>
<dbReference type="InterPro" id="IPR006311">
    <property type="entry name" value="TAT_signal"/>
</dbReference>
<evidence type="ECO:0000313" key="6">
    <source>
        <dbReference type="EMBL" id="MFH8251805.1"/>
    </source>
</evidence>
<dbReference type="PANTHER" id="PTHR43301:SF3">
    <property type="entry name" value="ARABINAN ENDO-1,5-ALPHA-L-ARABINOSIDASE A-RELATED"/>
    <property type="match status" value="1"/>
</dbReference>
<accession>A0ABW7QAS4</accession>
<evidence type="ECO:0000259" key="4">
    <source>
        <dbReference type="Pfam" id="PF07532"/>
    </source>
</evidence>
<evidence type="ECO:0000313" key="7">
    <source>
        <dbReference type="Proteomes" id="UP001610861"/>
    </source>
</evidence>
<gene>
    <name evidence="6" type="ORF">ACH3VR_15675</name>
</gene>
<proteinExistence type="predicted"/>
<dbReference type="InterPro" id="IPR011081">
    <property type="entry name" value="Big_4"/>
</dbReference>
<comment type="caution">
    <text evidence="6">The sequence shown here is derived from an EMBL/GenBank/DDBJ whole genome shotgun (WGS) entry which is preliminary data.</text>
</comment>
<keyword evidence="7" id="KW-1185">Reference proteome</keyword>
<keyword evidence="1" id="KW-0378">Hydrolase</keyword>